<proteinExistence type="predicted"/>
<protein>
    <recommendedName>
        <fullName evidence="1">CARD domain-containing protein</fullName>
    </recommendedName>
</protein>
<reference evidence="2" key="1">
    <citation type="submission" date="2021-03" db="EMBL/GenBank/DDBJ databases">
        <authorList>
            <person name="Bekaert M."/>
        </authorList>
    </citation>
    <scope>NUCLEOTIDE SEQUENCE</scope>
</reference>
<accession>A0A8S3TAB8</accession>
<dbReference type="Gene3D" id="1.10.533.10">
    <property type="entry name" value="Death Domain, Fas"/>
    <property type="match status" value="1"/>
</dbReference>
<evidence type="ECO:0000259" key="1">
    <source>
        <dbReference type="PROSITE" id="PS50209"/>
    </source>
</evidence>
<sequence>MKLLYKKVLDYLLTKKDYFYKNLTLTGGLLDELLEKDIIDEVENVDIRGTDKGSRSEKIELLIRIIMVKDDNTYELFKKCLLESHAFVVTKMEKKENKLNTQCEECNEYIQQLLQYGYSCAEADSVVAFEEIQNDIIHNVRGSSRHHDTLLGVLDENFMIDCILRAFPKAKSLNYLCREQPDIAKTNFNVDEFPILVEEILREHTKDWDQTICQKIRDQRIDSEVYGMMDDNDKKRSDSDNRRAY</sequence>
<dbReference type="EMBL" id="CAJPWZ010002106">
    <property type="protein sequence ID" value="CAG2230813.1"/>
    <property type="molecule type" value="Genomic_DNA"/>
</dbReference>
<dbReference type="CDD" id="cd01671">
    <property type="entry name" value="CARD"/>
    <property type="match status" value="1"/>
</dbReference>
<dbReference type="InterPro" id="IPR011029">
    <property type="entry name" value="DEATH-like_dom_sf"/>
</dbReference>
<dbReference type="PROSITE" id="PS50209">
    <property type="entry name" value="CARD"/>
    <property type="match status" value="1"/>
</dbReference>
<dbReference type="AlphaFoldDB" id="A0A8S3TAB8"/>
<dbReference type="GO" id="GO:0042981">
    <property type="term" value="P:regulation of apoptotic process"/>
    <property type="evidence" value="ECO:0007669"/>
    <property type="project" value="InterPro"/>
</dbReference>
<evidence type="ECO:0000313" key="2">
    <source>
        <dbReference type="EMBL" id="CAG2230813.1"/>
    </source>
</evidence>
<feature type="domain" description="CARD" evidence="1">
    <location>
        <begin position="4"/>
        <end position="96"/>
    </location>
</feature>
<gene>
    <name evidence="2" type="ORF">MEDL_43666</name>
</gene>
<keyword evidence="3" id="KW-1185">Reference proteome</keyword>
<dbReference type="SUPFAM" id="SSF47986">
    <property type="entry name" value="DEATH domain"/>
    <property type="match status" value="1"/>
</dbReference>
<organism evidence="2 3">
    <name type="scientific">Mytilus edulis</name>
    <name type="common">Blue mussel</name>
    <dbReference type="NCBI Taxonomy" id="6550"/>
    <lineage>
        <taxon>Eukaryota</taxon>
        <taxon>Metazoa</taxon>
        <taxon>Spiralia</taxon>
        <taxon>Lophotrochozoa</taxon>
        <taxon>Mollusca</taxon>
        <taxon>Bivalvia</taxon>
        <taxon>Autobranchia</taxon>
        <taxon>Pteriomorphia</taxon>
        <taxon>Mytilida</taxon>
        <taxon>Mytiloidea</taxon>
        <taxon>Mytilidae</taxon>
        <taxon>Mytilinae</taxon>
        <taxon>Mytilus</taxon>
    </lineage>
</organism>
<evidence type="ECO:0000313" key="3">
    <source>
        <dbReference type="Proteomes" id="UP000683360"/>
    </source>
</evidence>
<comment type="caution">
    <text evidence="2">The sequence shown here is derived from an EMBL/GenBank/DDBJ whole genome shotgun (WGS) entry which is preliminary data.</text>
</comment>
<dbReference type="Proteomes" id="UP000683360">
    <property type="component" value="Unassembled WGS sequence"/>
</dbReference>
<dbReference type="Pfam" id="PF00619">
    <property type="entry name" value="CARD"/>
    <property type="match status" value="1"/>
</dbReference>
<dbReference type="InterPro" id="IPR001315">
    <property type="entry name" value="CARD"/>
</dbReference>
<name>A0A8S3TAB8_MYTED</name>